<dbReference type="AlphaFoldDB" id="A0A4P2VNW4"/>
<dbReference type="InterPro" id="IPR011589">
    <property type="entry name" value="UCP004961"/>
</dbReference>
<evidence type="ECO:0000313" key="2">
    <source>
        <dbReference type="Proteomes" id="UP000509448"/>
    </source>
</evidence>
<dbReference type="OrthoDB" id="52767at2157"/>
<sequence length="298" mass="32211">MVNQDVAAELPAADNHAHANPVKGLGAREISRRFRESGGSLIIFVALPSWSLGLTPGSRDDLRKAYLIVVRSVQEAVEEGLLSAAILGLHPAEVYELMRAGRSPDEVLEFGRFSVDLAADMVDKGLAVGYGEYGRPHWNADPLVVEICDRITLMALEAARDHGGVVHVHSERAGPDTVARMHSMATSVGLDPSKIVLHHALPIAIGPASSRGMTASIPAGRKGELEEAIGSGPRFVVESDFMDDPERPGAVITPWGLSRRIHRLLRSGVMSQQFYMDTLKIYIKLYGMDPTSGFRGTS</sequence>
<reference evidence="1 2" key="1">
    <citation type="journal article" date="2019" name="ISME J.">
        <title>Isolation and characterization of a thermophilic sulfur- and iron-reducing thaumarchaeote from a terrestrial acidic hot spring.</title>
        <authorList>
            <person name="Kato S."/>
            <person name="Itoh T."/>
            <person name="Yuki M."/>
            <person name="Nagamori M."/>
            <person name="Ohnishi M."/>
            <person name="Uematsu K."/>
            <person name="Suzuki K."/>
            <person name="Takashina T."/>
            <person name="Ohkuma M."/>
        </authorList>
    </citation>
    <scope>NUCLEOTIDE SEQUENCE [LARGE SCALE GENOMIC DNA]</scope>
    <source>
        <strain evidence="1 2">NAS-02</strain>
    </source>
</reference>
<proteinExistence type="predicted"/>
<keyword evidence="2" id="KW-1185">Reference proteome</keyword>
<dbReference type="PANTHER" id="PTHR42206:SF1">
    <property type="entry name" value="METAL-DEPENDENT HYDROLASE"/>
    <property type="match status" value="1"/>
</dbReference>
<evidence type="ECO:0000313" key="1">
    <source>
        <dbReference type="EMBL" id="BBE42595.1"/>
    </source>
</evidence>
<gene>
    <name evidence="1" type="ORF">NAS2_1206</name>
</gene>
<dbReference type="InterPro" id="IPR001130">
    <property type="entry name" value="TatD-like"/>
</dbReference>
<dbReference type="Pfam" id="PF01026">
    <property type="entry name" value="TatD_DNase"/>
    <property type="match status" value="1"/>
</dbReference>
<name>A0A4P2VNW4_9ARCH</name>
<protein>
    <submittedName>
        <fullName evidence="1">Uncharacterized protein</fullName>
    </submittedName>
</protein>
<dbReference type="EMBL" id="AP018732">
    <property type="protein sequence ID" value="BBE42595.1"/>
    <property type="molecule type" value="Genomic_DNA"/>
</dbReference>
<dbReference type="InterPro" id="IPR032466">
    <property type="entry name" value="Metal_Hydrolase"/>
</dbReference>
<dbReference type="GeneID" id="55585018"/>
<dbReference type="GO" id="GO:0016788">
    <property type="term" value="F:hydrolase activity, acting on ester bonds"/>
    <property type="evidence" value="ECO:0007669"/>
    <property type="project" value="InterPro"/>
</dbReference>
<dbReference type="PANTHER" id="PTHR42206">
    <property type="entry name" value="METAL-DEPENDENT HYDROLASE-RELATED"/>
    <property type="match status" value="1"/>
</dbReference>
<accession>A0A4P2VNW4</accession>
<dbReference type="SUPFAM" id="SSF51556">
    <property type="entry name" value="Metallo-dependent hydrolases"/>
    <property type="match status" value="1"/>
</dbReference>
<organism evidence="1 2">
    <name type="scientific">Conexivisphaera calida</name>
    <dbReference type="NCBI Taxonomy" id="1874277"/>
    <lineage>
        <taxon>Archaea</taxon>
        <taxon>Nitrososphaerota</taxon>
        <taxon>Conexivisphaeria</taxon>
        <taxon>Conexivisphaerales</taxon>
        <taxon>Conexivisphaeraceae</taxon>
        <taxon>Conexivisphaera</taxon>
    </lineage>
</organism>
<dbReference type="KEGG" id="ccai:NAS2_1206"/>
<dbReference type="Proteomes" id="UP000509448">
    <property type="component" value="Chromosome"/>
</dbReference>
<dbReference type="PIRSF" id="PIRSF004961">
    <property type="entry name" value="UCP004961_TatD"/>
    <property type="match status" value="1"/>
</dbReference>
<dbReference type="RefSeq" id="WP_174448810.1">
    <property type="nucleotide sequence ID" value="NZ_AP018732.1"/>
</dbReference>